<dbReference type="SMART" id="SM00181">
    <property type="entry name" value="EGF"/>
    <property type="match status" value="2"/>
</dbReference>
<reference evidence="9" key="2">
    <citation type="submission" date="2020-12" db="UniProtKB">
        <authorList>
            <consortium name="WormBaseParasite"/>
        </authorList>
    </citation>
    <scope>IDENTIFICATION</scope>
</reference>
<reference evidence="7 8" key="1">
    <citation type="submission" date="2014-09" db="EMBL/GenBank/DDBJ databases">
        <authorList>
            <person name="Martin A.A."/>
        </authorList>
    </citation>
    <scope>NUCLEOTIDE SEQUENCE</scope>
    <source>
        <strain evidence="8">ED321</strain>
        <strain evidence="7">ED321 Heterogonic</strain>
    </source>
</reference>
<dbReference type="AlphaFoldDB" id="A0A090LA20"/>
<organism evidence="7">
    <name type="scientific">Strongyloides ratti</name>
    <name type="common">Parasitic roundworm</name>
    <dbReference type="NCBI Taxonomy" id="34506"/>
    <lineage>
        <taxon>Eukaryota</taxon>
        <taxon>Metazoa</taxon>
        <taxon>Ecdysozoa</taxon>
        <taxon>Nematoda</taxon>
        <taxon>Chromadorea</taxon>
        <taxon>Rhabditida</taxon>
        <taxon>Tylenchina</taxon>
        <taxon>Panagrolaimomorpha</taxon>
        <taxon>Strongyloidoidea</taxon>
        <taxon>Strongyloididae</taxon>
        <taxon>Strongyloides</taxon>
    </lineage>
</organism>
<feature type="domain" description="DOMON" evidence="6">
    <location>
        <begin position="296"/>
        <end position="423"/>
    </location>
</feature>
<dbReference type="RefSeq" id="XP_024504189.1">
    <property type="nucleotide sequence ID" value="XM_024650409.1"/>
</dbReference>
<dbReference type="InterPro" id="IPR000742">
    <property type="entry name" value="EGF"/>
</dbReference>
<evidence type="ECO:0000313" key="10">
    <source>
        <dbReference type="WormBase" id="SRAE_1000324100"/>
    </source>
</evidence>
<dbReference type="OrthoDB" id="188511at2759"/>
<keyword evidence="3" id="KW-1133">Transmembrane helix</keyword>
<sequence length="808" mass="91985">MINRYTLIILGISLLCCIKCHVSLIYPPSRYPPFDFLDTKRTIGACGVGRNNKPNYTTFLTKTSYDIYWNMPLIHKGGFRISLIDQKGNLQEELTPLKGSFYTDPSNETITSYKVKFSNTCLNCTIVLEKEQKEWADSGIFHSCSDVQIIDINKENEDNINDVKCSGHGIFNGISCSCDALYTGSRCQFKSLCTKDNDCKNGGKCISMKNNPTEKNCYCKFGFFGNKCEKKFIPTAADSNCFNYHYILSQDKMRFQKYGLFNTPCYKSYKLNDNDIVYFRVINEEMEIILDYKTTSWLSLGWRPLELDSSCRLFPEVIGTDNQNEGFLKSALDSPLHPMDCNDIIFAAVNKDYLRIGDMYSRDRSTPLLDNVLDGEDSLSAAYGAEIKDINRTVIMFRRNIREIEPTDMPLGPGKINFIWAKGYDFEEDDNSNENDKKFYEKDSFKYHGPKNRGTATFEMISKESMPNIGRLIYIPELNQSVVKINPKVDDVSLKNNGGVDINNTNKDLLKNNDDEESKTILIKKTDIFSKDKNIKNTSLSSNEDIFVKSNDMLNVDTKKDKKTSKKITNTSDEEINNFDELENESSDTSESNERSEVTLKNNKTNDDKDLKIMTTTNIPVFSKNKTLLIKSLSNESLETLESEEDIKSNNNNEKEAKNLDTSSETVIMIYSKNNKTKNITNTTPSTIQLNTNDTESKINSIKDYEDNNDTSDDTSLTLDENEINSKKATTVTTKKIIDNNIDNKNSVWLNSDNNSPSSGESFPVVDDASNIKNIDYGDVSSSSLQYSMYTLIYLTFLFYLLFFTIPY</sequence>
<gene>
    <name evidence="7 9 10" type="ORF">SRAE_1000324100</name>
</gene>
<dbReference type="PROSITE" id="PS01186">
    <property type="entry name" value="EGF_2"/>
    <property type="match status" value="1"/>
</dbReference>
<accession>A0A090LA20</accession>
<dbReference type="PROSITE" id="PS50026">
    <property type="entry name" value="EGF_3"/>
    <property type="match status" value="1"/>
</dbReference>
<dbReference type="InterPro" id="IPR005018">
    <property type="entry name" value="DOMON_domain"/>
</dbReference>
<evidence type="ECO:0000256" key="1">
    <source>
        <dbReference type="PROSITE-ProRule" id="PRU00076"/>
    </source>
</evidence>
<keyword evidence="3" id="KW-0812">Transmembrane</keyword>
<protein>
    <submittedName>
        <fullName evidence="7 9">GH04942p</fullName>
    </submittedName>
</protein>
<feature type="compositionally biased region" description="Acidic residues" evidence="2">
    <location>
        <begin position="572"/>
        <end position="588"/>
    </location>
</feature>
<dbReference type="WBParaSite" id="SRAE_1000324100.1">
    <property type="protein sequence ID" value="SRAE_1000324100.1"/>
    <property type="gene ID" value="WBGene00259858"/>
</dbReference>
<evidence type="ECO:0000256" key="2">
    <source>
        <dbReference type="SAM" id="MobiDB-lite"/>
    </source>
</evidence>
<feature type="signal peptide" evidence="4">
    <location>
        <begin position="1"/>
        <end position="22"/>
    </location>
</feature>
<dbReference type="EMBL" id="LN609528">
    <property type="protein sequence ID" value="CEF64988.1"/>
    <property type="molecule type" value="Genomic_DNA"/>
</dbReference>
<dbReference type="SUPFAM" id="SSF57196">
    <property type="entry name" value="EGF/Laminin"/>
    <property type="match status" value="1"/>
</dbReference>
<keyword evidence="8" id="KW-1185">Reference proteome</keyword>
<name>A0A090LA20_STRRB</name>
<dbReference type="CDD" id="cd09631">
    <property type="entry name" value="DOMON_DOH"/>
    <property type="match status" value="1"/>
</dbReference>
<keyword evidence="1" id="KW-0245">EGF-like domain</keyword>
<evidence type="ECO:0000259" key="6">
    <source>
        <dbReference type="PROSITE" id="PS50836"/>
    </source>
</evidence>
<feature type="region of interest" description="Disordered" evidence="2">
    <location>
        <begin position="641"/>
        <end position="661"/>
    </location>
</feature>
<dbReference type="GeneID" id="36377353"/>
<dbReference type="WormBase" id="SRAE_1000324100">
    <property type="protein sequence ID" value="SRP09795"/>
    <property type="gene ID" value="WBGene00259858"/>
</dbReference>
<feature type="transmembrane region" description="Helical" evidence="3">
    <location>
        <begin position="787"/>
        <end position="806"/>
    </location>
</feature>
<dbReference type="Gene3D" id="2.10.25.10">
    <property type="entry name" value="Laminin"/>
    <property type="match status" value="1"/>
</dbReference>
<dbReference type="InterPro" id="IPR045266">
    <property type="entry name" value="DOH_DOMON"/>
</dbReference>
<feature type="domain" description="EGF-like" evidence="5">
    <location>
        <begin position="189"/>
        <end position="229"/>
    </location>
</feature>
<dbReference type="Proteomes" id="UP000035682">
    <property type="component" value="Unplaced"/>
</dbReference>
<evidence type="ECO:0000256" key="4">
    <source>
        <dbReference type="SAM" id="SignalP"/>
    </source>
</evidence>
<dbReference type="PANTHER" id="PTHR46901:SF2">
    <property type="entry name" value="GH04942P"/>
    <property type="match status" value="1"/>
</dbReference>
<dbReference type="PROSITE" id="PS00022">
    <property type="entry name" value="EGF_1"/>
    <property type="match status" value="2"/>
</dbReference>
<keyword evidence="4" id="KW-0732">Signal</keyword>
<dbReference type="PANTHER" id="PTHR46901">
    <property type="entry name" value="GH04942P"/>
    <property type="match status" value="1"/>
</dbReference>
<feature type="compositionally biased region" description="Basic and acidic residues" evidence="2">
    <location>
        <begin position="592"/>
        <end position="603"/>
    </location>
</feature>
<evidence type="ECO:0000313" key="8">
    <source>
        <dbReference type="Proteomes" id="UP000035682"/>
    </source>
</evidence>
<feature type="chain" id="PRO_5015030617" evidence="4">
    <location>
        <begin position="23"/>
        <end position="808"/>
    </location>
</feature>
<dbReference type="PROSITE" id="PS50836">
    <property type="entry name" value="DOMON"/>
    <property type="match status" value="1"/>
</dbReference>
<dbReference type="CTD" id="36377353"/>
<feature type="disulfide bond" evidence="1">
    <location>
        <begin position="219"/>
        <end position="228"/>
    </location>
</feature>
<evidence type="ECO:0000313" key="7">
    <source>
        <dbReference type="EMBL" id="CEF64988.1"/>
    </source>
</evidence>
<evidence type="ECO:0000256" key="3">
    <source>
        <dbReference type="SAM" id="Phobius"/>
    </source>
</evidence>
<keyword evidence="3" id="KW-0472">Membrane</keyword>
<dbReference type="STRING" id="34506.A0A090LA20"/>
<evidence type="ECO:0000313" key="9">
    <source>
        <dbReference type="WBParaSite" id="SRAE_1000324100.1"/>
    </source>
</evidence>
<comment type="caution">
    <text evidence="1">Lacks conserved residue(s) required for the propagation of feature annotation.</text>
</comment>
<proteinExistence type="predicted"/>
<keyword evidence="1" id="KW-1015">Disulfide bond</keyword>
<dbReference type="CDD" id="cd00054">
    <property type="entry name" value="EGF_CA"/>
    <property type="match status" value="1"/>
</dbReference>
<evidence type="ECO:0000259" key="5">
    <source>
        <dbReference type="PROSITE" id="PS50026"/>
    </source>
</evidence>
<feature type="region of interest" description="Disordered" evidence="2">
    <location>
        <begin position="559"/>
        <end position="603"/>
    </location>
</feature>